<gene>
    <name evidence="1" type="ORF">HD595_002459</name>
</gene>
<accession>A0ABT1JX56</accession>
<name>A0ABT1JX56_9ACTN</name>
<dbReference type="RefSeq" id="WP_253768561.1">
    <property type="nucleotide sequence ID" value="NZ_BAAAVE010000056.1"/>
</dbReference>
<keyword evidence="2" id="KW-1185">Reference proteome</keyword>
<comment type="caution">
    <text evidence="1">The sequence shown here is derived from an EMBL/GenBank/DDBJ whole genome shotgun (WGS) entry which is preliminary data.</text>
</comment>
<organism evidence="1 2">
    <name type="scientific">Nonomuraea roseoviolacea subsp. carminata</name>
    <dbReference type="NCBI Taxonomy" id="160689"/>
    <lineage>
        <taxon>Bacteria</taxon>
        <taxon>Bacillati</taxon>
        <taxon>Actinomycetota</taxon>
        <taxon>Actinomycetes</taxon>
        <taxon>Streptosporangiales</taxon>
        <taxon>Streptosporangiaceae</taxon>
        <taxon>Nonomuraea</taxon>
    </lineage>
</organism>
<evidence type="ECO:0000313" key="2">
    <source>
        <dbReference type="Proteomes" id="UP001320766"/>
    </source>
</evidence>
<dbReference type="EMBL" id="JAMZEC010000001">
    <property type="protein sequence ID" value="MCP2346337.1"/>
    <property type="molecule type" value="Genomic_DNA"/>
</dbReference>
<dbReference type="Proteomes" id="UP001320766">
    <property type="component" value="Unassembled WGS sequence"/>
</dbReference>
<protein>
    <submittedName>
        <fullName evidence="1">Uncharacterized protein</fullName>
    </submittedName>
</protein>
<proteinExistence type="predicted"/>
<evidence type="ECO:0000313" key="1">
    <source>
        <dbReference type="EMBL" id="MCP2346337.1"/>
    </source>
</evidence>
<reference evidence="1 2" key="1">
    <citation type="submission" date="2022-06" db="EMBL/GenBank/DDBJ databases">
        <title>Sequencing the genomes of 1000 actinobacteria strains.</title>
        <authorList>
            <person name="Klenk H.-P."/>
        </authorList>
    </citation>
    <scope>NUCLEOTIDE SEQUENCE [LARGE SCALE GENOMIC DNA]</scope>
    <source>
        <strain evidence="1 2">DSM 44170</strain>
    </source>
</reference>
<sequence length="116" mass="11955">MVFAACQPSYHMRQERNGKWALRAVLSVSVSVPGHPSRLAASAVIGRANLALAASATPASAPPLPGVDIELLAAAGVDELKRRAEVRAWIDRLAAELAPARAEIAASTAAHIKGGA</sequence>